<feature type="region of interest" description="Disordered" evidence="1">
    <location>
        <begin position="1"/>
        <end position="79"/>
    </location>
</feature>
<evidence type="ECO:0000313" key="3">
    <source>
        <dbReference type="Proteomes" id="UP000271087"/>
    </source>
</evidence>
<feature type="compositionally biased region" description="Basic and acidic residues" evidence="1">
    <location>
        <begin position="57"/>
        <end position="76"/>
    </location>
</feature>
<feature type="compositionally biased region" description="Basic and acidic residues" evidence="1">
    <location>
        <begin position="11"/>
        <end position="38"/>
    </location>
</feature>
<dbReference type="Proteomes" id="UP000271087">
    <property type="component" value="Unassembled WGS sequence"/>
</dbReference>
<dbReference type="EMBL" id="UYRW01011909">
    <property type="protein sequence ID" value="VDM99957.1"/>
    <property type="molecule type" value="Genomic_DNA"/>
</dbReference>
<evidence type="ECO:0000256" key="1">
    <source>
        <dbReference type="SAM" id="MobiDB-lite"/>
    </source>
</evidence>
<protein>
    <submittedName>
        <fullName evidence="2">Uncharacterized protein</fullName>
    </submittedName>
</protein>
<keyword evidence="3" id="KW-1185">Reference proteome</keyword>
<feature type="non-terminal residue" evidence="2">
    <location>
        <position position="1"/>
    </location>
</feature>
<accession>A0A3P7KRA3</accession>
<proteinExistence type="predicted"/>
<gene>
    <name evidence="2" type="ORF">NOO_LOCUS12759</name>
</gene>
<sequence>KAVRRFIADQSEEKQKSGKSEEKKRAELSAARTEDERLRTRRSCSAASDLLRSAQNESERLRVVERRQRETGDQPQHDSVFSKHAITAITIALHFYKTQLMIVV</sequence>
<reference evidence="2 3" key="1">
    <citation type="submission" date="2018-08" db="EMBL/GenBank/DDBJ databases">
        <authorList>
            <person name="Laetsch R D."/>
            <person name="Stevens L."/>
            <person name="Kumar S."/>
            <person name="Blaxter L. M."/>
        </authorList>
    </citation>
    <scope>NUCLEOTIDE SEQUENCE [LARGE SCALE GENOMIC DNA]</scope>
</reference>
<evidence type="ECO:0000313" key="2">
    <source>
        <dbReference type="EMBL" id="VDM99957.1"/>
    </source>
</evidence>
<dbReference type="AlphaFoldDB" id="A0A3P7KRA3"/>
<name>A0A3P7KRA3_ONCOC</name>
<organism evidence="2 3">
    <name type="scientific">Onchocerca ochengi</name>
    <name type="common">Filarial nematode worm</name>
    <dbReference type="NCBI Taxonomy" id="42157"/>
    <lineage>
        <taxon>Eukaryota</taxon>
        <taxon>Metazoa</taxon>
        <taxon>Ecdysozoa</taxon>
        <taxon>Nematoda</taxon>
        <taxon>Chromadorea</taxon>
        <taxon>Rhabditida</taxon>
        <taxon>Spirurina</taxon>
        <taxon>Spiruromorpha</taxon>
        <taxon>Filarioidea</taxon>
        <taxon>Onchocercidae</taxon>
        <taxon>Onchocerca</taxon>
    </lineage>
</organism>